<dbReference type="PANTHER" id="PTHR46238:SF8">
    <property type="entry name" value="ENDONUCLEASE_EXONUCLEASE_PHOSPHATASE DOMAIN-CONTAINING PROTEIN"/>
    <property type="match status" value="1"/>
</dbReference>
<dbReference type="Proteomes" id="UP000824120">
    <property type="component" value="Chromosome 4"/>
</dbReference>
<name>A0A9J5ZK70_SOLCO</name>
<protein>
    <submittedName>
        <fullName evidence="2">Uncharacterized protein</fullName>
    </submittedName>
</protein>
<keyword evidence="3" id="KW-1185">Reference proteome</keyword>
<evidence type="ECO:0000256" key="1">
    <source>
        <dbReference type="SAM" id="MobiDB-lite"/>
    </source>
</evidence>
<sequence>MINTKEFGSTSAAAIGVEQEQQGCIYPEAISSNRSYAKTISKRMRIHELCLKLRNIKYLAKLCMSGRLAYLSSHNHPSRAFISKKDLGLHLEPPMAFNMSLVVKVNNRLEVWTQVLESKGFRLSRTKTDYLECKFSNIAHKVEVEVKTNAQVIPKRGSSRDGEIDNDIAHIGADDKKMPSRLKGKFYKVVVRPTFLHGEEYLSVKNANVQQMKKRSHISQSRNGGGQDEEAKLRSYGHAKRRGTDVPTRRCERLDITGVRRGRDRPKKNRWR</sequence>
<gene>
    <name evidence="2" type="ORF">H5410_023815</name>
</gene>
<reference evidence="2 3" key="1">
    <citation type="submission" date="2020-09" db="EMBL/GenBank/DDBJ databases">
        <title>De no assembly of potato wild relative species, Solanum commersonii.</title>
        <authorList>
            <person name="Cho K."/>
        </authorList>
    </citation>
    <scope>NUCLEOTIDE SEQUENCE [LARGE SCALE GENOMIC DNA]</scope>
    <source>
        <strain evidence="2">LZ3.2</strain>
        <tissue evidence="2">Leaf</tissue>
    </source>
</reference>
<dbReference type="PANTHER" id="PTHR46238">
    <property type="entry name" value="REVERSE TRANSCRIPTASE DOMAIN-CONTAINING PROTEIN"/>
    <property type="match status" value="1"/>
</dbReference>
<evidence type="ECO:0000313" key="3">
    <source>
        <dbReference type="Proteomes" id="UP000824120"/>
    </source>
</evidence>
<dbReference type="EMBL" id="JACXVP010000004">
    <property type="protein sequence ID" value="KAG5612534.1"/>
    <property type="molecule type" value="Genomic_DNA"/>
</dbReference>
<feature type="compositionally biased region" description="Basic residues" evidence="1">
    <location>
        <begin position="260"/>
        <end position="272"/>
    </location>
</feature>
<evidence type="ECO:0000313" key="2">
    <source>
        <dbReference type="EMBL" id="KAG5612534.1"/>
    </source>
</evidence>
<feature type="compositionally biased region" description="Basic and acidic residues" evidence="1">
    <location>
        <begin position="242"/>
        <end position="255"/>
    </location>
</feature>
<comment type="caution">
    <text evidence="2">The sequence shown here is derived from an EMBL/GenBank/DDBJ whole genome shotgun (WGS) entry which is preliminary data.</text>
</comment>
<feature type="region of interest" description="Disordered" evidence="1">
    <location>
        <begin position="211"/>
        <end position="272"/>
    </location>
</feature>
<proteinExistence type="predicted"/>
<dbReference type="AlphaFoldDB" id="A0A9J5ZK70"/>
<accession>A0A9J5ZK70</accession>
<dbReference type="OrthoDB" id="768353at2759"/>
<organism evidence="2 3">
    <name type="scientific">Solanum commersonii</name>
    <name type="common">Commerson's wild potato</name>
    <name type="synonym">Commerson's nightshade</name>
    <dbReference type="NCBI Taxonomy" id="4109"/>
    <lineage>
        <taxon>Eukaryota</taxon>
        <taxon>Viridiplantae</taxon>
        <taxon>Streptophyta</taxon>
        <taxon>Embryophyta</taxon>
        <taxon>Tracheophyta</taxon>
        <taxon>Spermatophyta</taxon>
        <taxon>Magnoliopsida</taxon>
        <taxon>eudicotyledons</taxon>
        <taxon>Gunneridae</taxon>
        <taxon>Pentapetalae</taxon>
        <taxon>asterids</taxon>
        <taxon>lamiids</taxon>
        <taxon>Solanales</taxon>
        <taxon>Solanaceae</taxon>
        <taxon>Solanoideae</taxon>
        <taxon>Solaneae</taxon>
        <taxon>Solanum</taxon>
    </lineage>
</organism>